<dbReference type="InterPro" id="IPR030395">
    <property type="entry name" value="GP_PDE_dom"/>
</dbReference>
<evidence type="ECO:0000259" key="1">
    <source>
        <dbReference type="PROSITE" id="PS51704"/>
    </source>
</evidence>
<dbReference type="PANTHER" id="PTHR46211:SF14">
    <property type="entry name" value="GLYCEROPHOSPHODIESTER PHOSPHODIESTERASE"/>
    <property type="match status" value="1"/>
</dbReference>
<dbReference type="Gene3D" id="3.20.20.190">
    <property type="entry name" value="Phosphatidylinositol (PI) phosphodiesterase"/>
    <property type="match status" value="1"/>
</dbReference>
<feature type="domain" description="GP-PDE" evidence="1">
    <location>
        <begin position="44"/>
        <end position="288"/>
    </location>
</feature>
<proteinExistence type="predicted"/>
<dbReference type="EMBL" id="LPWH01000111">
    <property type="protein sequence ID" value="POQ99119.1"/>
    <property type="molecule type" value="Genomic_DNA"/>
</dbReference>
<dbReference type="InterPro" id="IPR017946">
    <property type="entry name" value="PLC-like_Pdiesterase_TIM-brl"/>
</dbReference>
<reference evidence="3" key="1">
    <citation type="submission" date="2015-12" db="EMBL/GenBank/DDBJ databases">
        <authorList>
            <person name="Lodha T.D."/>
            <person name="Chintalapati S."/>
            <person name="Chintalapati V.R."/>
            <person name="Sravanthi T."/>
        </authorList>
    </citation>
    <scope>NUCLEOTIDE SEQUENCE [LARGE SCALE GENOMIC DNA]</scope>
    <source>
        <strain evidence="3">JC133</strain>
    </source>
</reference>
<organism evidence="2 3">
    <name type="scientific">Alkalispirochaeta sphaeroplastigenens</name>
    <dbReference type="NCBI Taxonomy" id="1187066"/>
    <lineage>
        <taxon>Bacteria</taxon>
        <taxon>Pseudomonadati</taxon>
        <taxon>Spirochaetota</taxon>
        <taxon>Spirochaetia</taxon>
        <taxon>Spirochaetales</taxon>
        <taxon>Spirochaetaceae</taxon>
        <taxon>Alkalispirochaeta</taxon>
    </lineage>
</organism>
<dbReference type="SUPFAM" id="SSF51695">
    <property type="entry name" value="PLC-like phosphodiesterases"/>
    <property type="match status" value="1"/>
</dbReference>
<keyword evidence="3" id="KW-1185">Reference proteome</keyword>
<dbReference type="AlphaFoldDB" id="A0A2S4JI27"/>
<accession>A0A2S4JI27</accession>
<dbReference type="Proteomes" id="UP000237350">
    <property type="component" value="Unassembled WGS sequence"/>
</dbReference>
<dbReference type="PROSITE" id="PS50007">
    <property type="entry name" value="PIPLC_X_DOMAIN"/>
    <property type="match status" value="1"/>
</dbReference>
<protein>
    <recommendedName>
        <fullName evidence="1">GP-PDE domain-containing protein</fullName>
    </recommendedName>
</protein>
<dbReference type="RefSeq" id="WP_181015574.1">
    <property type="nucleotide sequence ID" value="NZ_LPWH01000111.1"/>
</dbReference>
<evidence type="ECO:0000313" key="3">
    <source>
        <dbReference type="Proteomes" id="UP000237350"/>
    </source>
</evidence>
<dbReference type="PANTHER" id="PTHR46211">
    <property type="entry name" value="GLYCEROPHOSPHORYL DIESTER PHOSPHODIESTERASE"/>
    <property type="match status" value="1"/>
</dbReference>
<comment type="caution">
    <text evidence="2">The sequence shown here is derived from an EMBL/GenBank/DDBJ whole genome shotgun (WGS) entry which is preliminary data.</text>
</comment>
<dbReference type="CDD" id="cd08561">
    <property type="entry name" value="GDPD_cytoplasmic_ScUgpQ2_like"/>
    <property type="match status" value="1"/>
</dbReference>
<name>A0A2S4JI27_9SPIO</name>
<dbReference type="GO" id="GO:0006629">
    <property type="term" value="P:lipid metabolic process"/>
    <property type="evidence" value="ECO:0007669"/>
    <property type="project" value="InterPro"/>
</dbReference>
<dbReference type="Pfam" id="PF03009">
    <property type="entry name" value="GDPD"/>
    <property type="match status" value="1"/>
</dbReference>
<gene>
    <name evidence="2" type="ORF">AU468_10925</name>
</gene>
<evidence type="ECO:0000313" key="2">
    <source>
        <dbReference type="EMBL" id="POQ99119.1"/>
    </source>
</evidence>
<dbReference type="GO" id="GO:0008081">
    <property type="term" value="F:phosphoric diester hydrolase activity"/>
    <property type="evidence" value="ECO:0007669"/>
    <property type="project" value="InterPro"/>
</dbReference>
<dbReference type="PROSITE" id="PS51704">
    <property type="entry name" value="GP_PDE"/>
    <property type="match status" value="1"/>
</dbReference>
<sequence>MKRMILWGALVLVSAAGGAWVALGLTARPARSHPFFQDLPRDRALVIAHRGGAELWPENTLDAFRGALAIGADILEMDVHGTAEGVPVVIHDETVDRTTSGTGRVRSFTLKELQELDAAHQWENLRDTGITVPTLRQVFEEIPREIPLVVEIKESNPALTDAVADLVLEFRREATTLLGSFHQDVLRQLRNRDVRFATHLVQEEVIPFLAASLLFSEGLYSPPGEALLVPPRSGIIPLATRRFVRAARNRNLFFAVWTVNDPDQMRRLLARGVQGIITDRPDLAVSAVTDAAP</sequence>